<feature type="compositionally biased region" description="Low complexity" evidence="2">
    <location>
        <begin position="336"/>
        <end position="352"/>
    </location>
</feature>
<feature type="domain" description="C-type lectin" evidence="4">
    <location>
        <begin position="39"/>
        <end position="166"/>
    </location>
</feature>
<keyword evidence="6" id="KW-1185">Reference proteome</keyword>
<keyword evidence="3" id="KW-0732">Signal</keyword>
<dbReference type="InterPro" id="IPR016186">
    <property type="entry name" value="C-type_lectin-like/link_sf"/>
</dbReference>
<comment type="caution">
    <text evidence="5">The sequence shown here is derived from an EMBL/GenBank/DDBJ whole genome shotgun (WGS) entry which is preliminary data.</text>
</comment>
<organism evidence="5 6">
    <name type="scientific">Pristionchus entomophagus</name>
    <dbReference type="NCBI Taxonomy" id="358040"/>
    <lineage>
        <taxon>Eukaryota</taxon>
        <taxon>Metazoa</taxon>
        <taxon>Ecdysozoa</taxon>
        <taxon>Nematoda</taxon>
        <taxon>Chromadorea</taxon>
        <taxon>Rhabditida</taxon>
        <taxon>Rhabditina</taxon>
        <taxon>Diplogasteromorpha</taxon>
        <taxon>Diplogasteroidea</taxon>
        <taxon>Neodiplogasteridae</taxon>
        <taxon>Pristionchus</taxon>
    </lineage>
</organism>
<evidence type="ECO:0000256" key="2">
    <source>
        <dbReference type="SAM" id="MobiDB-lite"/>
    </source>
</evidence>
<evidence type="ECO:0000256" key="3">
    <source>
        <dbReference type="SAM" id="SignalP"/>
    </source>
</evidence>
<protein>
    <recommendedName>
        <fullName evidence="4">C-type lectin domain-containing protein</fullName>
    </recommendedName>
</protein>
<feature type="non-terminal residue" evidence="5">
    <location>
        <position position="1"/>
    </location>
</feature>
<feature type="domain" description="C-type lectin" evidence="4">
    <location>
        <begin position="188"/>
        <end position="309"/>
    </location>
</feature>
<dbReference type="PANTHER" id="PTHR22991:SF40">
    <property type="entry name" value="PROTEIN CBG13490"/>
    <property type="match status" value="1"/>
</dbReference>
<feature type="signal peptide" evidence="3">
    <location>
        <begin position="1"/>
        <end position="25"/>
    </location>
</feature>
<dbReference type="SMART" id="SM00034">
    <property type="entry name" value="CLECT"/>
    <property type="match status" value="2"/>
</dbReference>
<dbReference type="EMBL" id="BTSX01000005">
    <property type="protein sequence ID" value="GMS99335.1"/>
    <property type="molecule type" value="Genomic_DNA"/>
</dbReference>
<evidence type="ECO:0000256" key="1">
    <source>
        <dbReference type="ARBA" id="ARBA00023157"/>
    </source>
</evidence>
<reference evidence="5" key="1">
    <citation type="submission" date="2023-10" db="EMBL/GenBank/DDBJ databases">
        <title>Genome assembly of Pristionchus species.</title>
        <authorList>
            <person name="Yoshida K."/>
            <person name="Sommer R.J."/>
        </authorList>
    </citation>
    <scope>NUCLEOTIDE SEQUENCE</scope>
    <source>
        <strain evidence="5">RS0144</strain>
    </source>
</reference>
<keyword evidence="1" id="KW-1015">Disulfide bond</keyword>
<feature type="region of interest" description="Disordered" evidence="2">
    <location>
        <begin position="330"/>
        <end position="382"/>
    </location>
</feature>
<dbReference type="InterPro" id="IPR001304">
    <property type="entry name" value="C-type_lectin-like"/>
</dbReference>
<evidence type="ECO:0000313" key="5">
    <source>
        <dbReference type="EMBL" id="GMS99335.1"/>
    </source>
</evidence>
<proteinExistence type="predicted"/>
<dbReference type="Proteomes" id="UP001432027">
    <property type="component" value="Unassembled WGS sequence"/>
</dbReference>
<dbReference type="CDD" id="cd00037">
    <property type="entry name" value="CLECT"/>
    <property type="match status" value="2"/>
</dbReference>
<dbReference type="PROSITE" id="PS50041">
    <property type="entry name" value="C_TYPE_LECTIN_2"/>
    <property type="match status" value="2"/>
</dbReference>
<accession>A0AAV5TXS3</accession>
<dbReference type="InterPro" id="IPR016187">
    <property type="entry name" value="CTDL_fold"/>
</dbReference>
<sequence length="399" mass="44571">RLHWVTMRAFLLFVSFGSFITTATASEQDECREGFEQLTGDWCFHLRYDVTNQLNFEESRNYCQQKNAILPAITSVEITSALMSERTVKMGISPMDVFYIGLGCNTDTRKWMWIDGPEYDPSEAFFQRQFANKEYCSRHEPQPFVFNQFGTWSKYRNVELPLVVCAVRPTSYLPDIGAPCIGSWTQLPGGLCYYLVQSVMNPKNIVDAEMACRVVGGDLPAITSSEQSSLIQAYLAGKNLQNSNFWIGLVCELDEELVPRGITGRRAWIDGTPYIGDYTNFVDGYDNSNSCDLTSIDSFMYNGVTKGKWMKAKYNEKLYTVMCTRPYPAPMPSPSTPTTKKTVTTPDETATTNAGGIATVEPTTMPAPSTDSTTTPQITTTSSSWTPVPVIAILLLACW</sequence>
<dbReference type="InterPro" id="IPR050976">
    <property type="entry name" value="Snaclec"/>
</dbReference>
<dbReference type="AlphaFoldDB" id="A0AAV5TXS3"/>
<dbReference type="SUPFAM" id="SSF56436">
    <property type="entry name" value="C-type lectin-like"/>
    <property type="match status" value="2"/>
</dbReference>
<gene>
    <name evidence="5" type="ORF">PENTCL1PPCAC_21510</name>
</gene>
<feature type="chain" id="PRO_5043876462" description="C-type lectin domain-containing protein" evidence="3">
    <location>
        <begin position="26"/>
        <end position="399"/>
    </location>
</feature>
<name>A0AAV5TXS3_9BILA</name>
<feature type="compositionally biased region" description="Low complexity" evidence="2">
    <location>
        <begin position="368"/>
        <end position="382"/>
    </location>
</feature>
<evidence type="ECO:0000313" key="6">
    <source>
        <dbReference type="Proteomes" id="UP001432027"/>
    </source>
</evidence>
<dbReference type="PANTHER" id="PTHR22991">
    <property type="entry name" value="PROTEIN CBG13490"/>
    <property type="match status" value="1"/>
</dbReference>
<dbReference type="Pfam" id="PF00059">
    <property type="entry name" value="Lectin_C"/>
    <property type="match status" value="2"/>
</dbReference>
<dbReference type="Gene3D" id="3.10.100.10">
    <property type="entry name" value="Mannose-Binding Protein A, subunit A"/>
    <property type="match status" value="2"/>
</dbReference>
<evidence type="ECO:0000259" key="4">
    <source>
        <dbReference type="PROSITE" id="PS50041"/>
    </source>
</evidence>